<evidence type="ECO:0000256" key="2">
    <source>
        <dbReference type="SAM" id="SignalP"/>
    </source>
</evidence>
<accession>A0A6H0SFI6</accession>
<dbReference type="NCBIfam" id="TIGR01965">
    <property type="entry name" value="VCBS_repeat"/>
    <property type="match status" value="3"/>
</dbReference>
<feature type="domain" description="Cadherin-like" evidence="3">
    <location>
        <begin position="456"/>
        <end position="496"/>
    </location>
</feature>
<feature type="compositionally biased region" description="Acidic residues" evidence="1">
    <location>
        <begin position="88"/>
        <end position="136"/>
    </location>
</feature>
<dbReference type="KEGG" id="mfre:EXE63_30780"/>
<sequence>MATHRKTSAKKRIRTGEFAVAAFLGLAVTAAPAIATADTSDGASTTGPSADKSSASNATAPKTGPKTAKSGKTGAGNGTPLRIQAAIAEEDEEDALLGGEDVDDESVVAETGIETETEADPETEAGDVEGPGEGEENAPPVTETGSGSTGAEVVEPEGTDPVVAEPVVVEPEVVEPVVVEPVVVEPEVVETPNTPDTSPVVDVIEIPSSDQSASSLALKGSDPSPTPTALASALLDIDLDIVPKPPVIPAFAPLMGIINGLASWVDQIFPAYESDPILNPTQVAAGWVMTLFAGLQGTYWQGQPTPFTFGALVLVTAAYARYERLATNQLPGEPTISAGPLPLTWKLKSVDPDGDPLVYSVGLSGQPSNGLITMSPDGTFSFVPTSLEDLNNGTDVTFTVRVNDSLGFLEHPLTPDGNDAFYTVSFRYPGLGINNLPVFTAPGQATVVGTDGNTGKVTIVAEATDADGDQLTYTATSLFGTVTRNEDGTFTYTPNDAARHAAAGDLAAALGLNKDLVSIWANDGRGGITLLPTTVTVDIVGANNAPTVTVNPPAISDPLTGLIAGGFDIDDDDNDLVTFSPGILTTTRGGLVTVTGLGYTYLPSLQARAQGGTDTFTVTADDGHGGTVQVSITVTIAQINVAPVFESTPTITHTDHTTGVLTGTFQVRDDNGDTLTFTSVGLLGTIAVDPTPAADGVTYTFTYTPYNPHAASLPLAITTDLVTITAWDGGLLSGDSATFLVQLSTQVNQTPSATYQNTGSSSLLGTVTGTIVTTDDDLIHTYTPLVITTDKGSVLVNGLTGDYIYTASIAARNAASASGASAADKIDTFTITVTDPAGASVDVLVSVTIPQWNLPPAGGVASNIIADSNGVVRGQITGVINLDDDPLTYSITGSNGASTAYTDGGGIAHVNADGSYVYIPRLGGALGYYDSFSVTVDDGRGGTTNVLVGLGAVIAPTPSLDGVTVTKTNGAPGVVTGTVGLGSSANNGLFNSFTGSGASHGTVTFDGVTYTYTRTSTGHVGGSSDTFDIIGTAYGLTITVATVTVTPIISNAAPAPGSTTITESDVTNVLGVYWQESKGNINAVDADGDALDYQTTPLGKSTTNGGLVYVSSDGSFTYRIGKFRSYYHDAAATGASGNVANDTFSITVTDSFGASSTIVVSIPIEKLNDAPSSSVSVGGKTTDALGVVRGTISGSDDDGDSLTYTLIGGSNGTASTANGGIIRFSGNSFTYIPTAGKTTDSFQVQVNDGHGGVSTATISLTGLGTPSPTTNVNTSTANVVTGQLNTAGNTGLTYSVGGQGTKGTVTVSATGAFTYTRNGALGHTQTPGDTFTIRATDADGNSVIIATVNVTPTVTNAAPVAGTTVFTGSSIDDNRILGIGTLKQTTTGTLKATDADGDTVTFTAGSFSTANGGTVVVNANGTFTYTIDEGYSYYHGAAKIGASGSAVADSFSATAVDGFGGSTTYSVSVSIYAINKAPTISGGTKILNVTFINVDDDDGDSLTFSHNGSSFTFGGRGLATSTLWGGNRLTVTDGYYVVVNGVVTGTPATVTKTW</sequence>
<keyword evidence="2" id="KW-0732">Signal</keyword>
<dbReference type="RefSeq" id="WP_168145093.1">
    <property type="nucleotide sequence ID" value="NZ_CP038799.1"/>
</dbReference>
<feature type="chain" id="PRO_5026141250" description="Cadherin-like domain-containing protein" evidence="2">
    <location>
        <begin position="38"/>
        <end position="1554"/>
    </location>
</feature>
<proteinExistence type="predicted"/>
<name>A0A6H0SFI6_9MYCO</name>
<dbReference type="Proteomes" id="UP000501849">
    <property type="component" value="Chromosome"/>
</dbReference>
<feature type="compositionally biased region" description="Polar residues" evidence="1">
    <location>
        <begin position="51"/>
        <end position="60"/>
    </location>
</feature>
<evidence type="ECO:0000313" key="5">
    <source>
        <dbReference type="Proteomes" id="UP000501849"/>
    </source>
</evidence>
<dbReference type="InterPro" id="IPR010221">
    <property type="entry name" value="VCBS_dom"/>
</dbReference>
<dbReference type="InterPro" id="IPR013783">
    <property type="entry name" value="Ig-like_fold"/>
</dbReference>
<gene>
    <name evidence="4" type="ORF">EXE63_30780</name>
</gene>
<reference evidence="4 5" key="1">
    <citation type="submission" date="2019-04" db="EMBL/GenBank/DDBJ databases">
        <title>Draft, Whole-Genome Sequence of the Anthracene-degrading Mycobacterium frederiksbergense LB501T, Isolated from a Polycyclic Aromatic Hydrocarbon (PAH)-Contaminated Soil.</title>
        <authorList>
            <person name="Augelletti F."/>
        </authorList>
    </citation>
    <scope>NUCLEOTIDE SEQUENCE [LARGE SCALE GENOMIC DNA]</scope>
    <source>
        <strain evidence="4 5">LB 501T</strain>
    </source>
</reference>
<feature type="signal peptide" evidence="2">
    <location>
        <begin position="1"/>
        <end position="37"/>
    </location>
</feature>
<dbReference type="GO" id="GO:0005975">
    <property type="term" value="P:carbohydrate metabolic process"/>
    <property type="evidence" value="ECO:0007669"/>
    <property type="project" value="UniProtKB-ARBA"/>
</dbReference>
<evidence type="ECO:0000313" key="4">
    <source>
        <dbReference type="EMBL" id="QIV84777.1"/>
    </source>
</evidence>
<organism evidence="4 5">
    <name type="scientific">Mycolicibacterium frederiksbergense</name>
    <dbReference type="NCBI Taxonomy" id="117567"/>
    <lineage>
        <taxon>Bacteria</taxon>
        <taxon>Bacillati</taxon>
        <taxon>Actinomycetota</taxon>
        <taxon>Actinomycetes</taxon>
        <taxon>Mycobacteriales</taxon>
        <taxon>Mycobacteriaceae</taxon>
        <taxon>Mycolicibacterium</taxon>
    </lineage>
</organism>
<feature type="region of interest" description="Disordered" evidence="1">
    <location>
        <begin position="37"/>
        <end position="161"/>
    </location>
</feature>
<feature type="compositionally biased region" description="Low complexity" evidence="1">
    <location>
        <begin position="37"/>
        <end position="47"/>
    </location>
</feature>
<dbReference type="Gene3D" id="2.60.40.10">
    <property type="entry name" value="Immunoglobulins"/>
    <property type="match status" value="1"/>
</dbReference>
<keyword evidence="5" id="KW-1185">Reference proteome</keyword>
<dbReference type="InterPro" id="IPR041690">
    <property type="entry name" value="Cadherin_5"/>
</dbReference>
<dbReference type="Pfam" id="PF17963">
    <property type="entry name" value="Big_9"/>
    <property type="match status" value="6"/>
</dbReference>
<dbReference type="EMBL" id="CP038799">
    <property type="protein sequence ID" value="QIV84777.1"/>
    <property type="molecule type" value="Genomic_DNA"/>
</dbReference>
<evidence type="ECO:0000256" key="1">
    <source>
        <dbReference type="SAM" id="MobiDB-lite"/>
    </source>
</evidence>
<protein>
    <recommendedName>
        <fullName evidence="3">Cadherin-like domain-containing protein</fullName>
    </recommendedName>
</protein>
<dbReference type="Pfam" id="PF17892">
    <property type="entry name" value="Cadherin_5"/>
    <property type="match status" value="1"/>
</dbReference>
<evidence type="ECO:0000259" key="3">
    <source>
        <dbReference type="Pfam" id="PF17892"/>
    </source>
</evidence>